<sequence length="432" mass="47082">MARPFFPPKNFHLSMTNAMLDYSPIVPGYAELPARETPQRPVELDGTEISLSSGGNRSSSNVSWSEDESLCNRSCNKQCAKGKCPKNRCVKKGGRGKSVRWSEEYASDNAATTESSGETKSETTQESRKVSFKGKKNKAKGGKSSTEVSSNATTTDNESSAQTDQVSTDADTHAASSSNASTKNDDPAWSMSEDCLLRGMKEGDQGATWADIAAALNKSKNDVKARWNVIKKQAVDTDTDNDTSGAASETQGDDTSLDDGGEEATEKKKVAKGKGKAKAKASKQDVSTSSGEEASEEESSESSAASASSSSQLGYGDPEKRREMRYLQDHIYKELYPAEIHPEPDAYFGKRDCNLLAAIDSKYKRSRWLEMQANFYNVTGRMVPLSVIRDKCERAEEEAAERVASQELSGRLKKVERWISKVSGLELEDPES</sequence>
<accession>A0A8H4UU37</accession>
<dbReference type="EMBL" id="JABEYC010000056">
    <property type="protein sequence ID" value="KAF4983644.1"/>
    <property type="molecule type" value="Genomic_DNA"/>
</dbReference>
<dbReference type="PROSITE" id="PS50090">
    <property type="entry name" value="MYB_LIKE"/>
    <property type="match status" value="1"/>
</dbReference>
<gene>
    <name evidence="3" type="ORF">FZEAL_996</name>
</gene>
<feature type="compositionally biased region" description="Basic residues" evidence="1">
    <location>
        <begin position="83"/>
        <end position="98"/>
    </location>
</feature>
<dbReference type="AlphaFoldDB" id="A0A8H4UU37"/>
<feature type="compositionally biased region" description="Basic residues" evidence="1">
    <location>
        <begin position="269"/>
        <end position="281"/>
    </location>
</feature>
<reference evidence="3" key="1">
    <citation type="journal article" date="2020" name="BMC Genomics">
        <title>Correction to: Identification and distribution of gene clusters required for synthesis of sphingolipid metabolism inhibitors in diverse species of the filamentous fungus Fusarium.</title>
        <authorList>
            <person name="Kim H.S."/>
            <person name="Lohmar J.M."/>
            <person name="Busman M."/>
            <person name="Brown D.W."/>
            <person name="Naumann T.A."/>
            <person name="Divon H.H."/>
            <person name="Lysoe E."/>
            <person name="Uhlig S."/>
            <person name="Proctor R.H."/>
        </authorList>
    </citation>
    <scope>NUCLEOTIDE SEQUENCE</scope>
    <source>
        <strain evidence="3">NRRL 22465</strain>
    </source>
</reference>
<feature type="region of interest" description="Disordered" evidence="1">
    <location>
        <begin position="33"/>
        <end position="64"/>
    </location>
</feature>
<dbReference type="Proteomes" id="UP000635477">
    <property type="component" value="Unassembled WGS sequence"/>
</dbReference>
<feature type="compositionally biased region" description="Basic residues" evidence="1">
    <location>
        <begin position="130"/>
        <end position="141"/>
    </location>
</feature>
<feature type="region of interest" description="Disordered" evidence="1">
    <location>
        <begin position="232"/>
        <end position="320"/>
    </location>
</feature>
<organism evidence="3 4">
    <name type="scientific">Fusarium zealandicum</name>
    <dbReference type="NCBI Taxonomy" id="1053134"/>
    <lineage>
        <taxon>Eukaryota</taxon>
        <taxon>Fungi</taxon>
        <taxon>Dikarya</taxon>
        <taxon>Ascomycota</taxon>
        <taxon>Pezizomycotina</taxon>
        <taxon>Sordariomycetes</taxon>
        <taxon>Hypocreomycetidae</taxon>
        <taxon>Hypocreales</taxon>
        <taxon>Nectriaceae</taxon>
        <taxon>Fusarium</taxon>
        <taxon>Fusarium staphyleae species complex</taxon>
    </lineage>
</organism>
<keyword evidence="4" id="KW-1185">Reference proteome</keyword>
<feature type="compositionally biased region" description="Basic and acidic residues" evidence="1">
    <location>
        <begin position="117"/>
        <end position="129"/>
    </location>
</feature>
<feature type="compositionally biased region" description="Low complexity" evidence="1">
    <location>
        <begin position="301"/>
        <end position="311"/>
    </location>
</feature>
<feature type="compositionally biased region" description="Low complexity" evidence="1">
    <location>
        <begin position="50"/>
        <end position="64"/>
    </location>
</feature>
<dbReference type="InterPro" id="IPR001005">
    <property type="entry name" value="SANT/Myb"/>
</dbReference>
<dbReference type="OrthoDB" id="5154006at2759"/>
<proteinExistence type="predicted"/>
<feature type="compositionally biased region" description="Acidic residues" evidence="1">
    <location>
        <begin position="251"/>
        <end position="263"/>
    </location>
</feature>
<protein>
    <recommendedName>
        <fullName evidence="2">Myb-like domain-containing protein</fullName>
    </recommendedName>
</protein>
<feature type="compositionally biased region" description="Polar residues" evidence="1">
    <location>
        <begin position="146"/>
        <end position="166"/>
    </location>
</feature>
<comment type="caution">
    <text evidence="3">The sequence shown here is derived from an EMBL/GenBank/DDBJ whole genome shotgun (WGS) entry which is preliminary data.</text>
</comment>
<feature type="compositionally biased region" description="Low complexity" evidence="1">
    <location>
        <begin position="167"/>
        <end position="182"/>
    </location>
</feature>
<evidence type="ECO:0000256" key="1">
    <source>
        <dbReference type="SAM" id="MobiDB-lite"/>
    </source>
</evidence>
<evidence type="ECO:0000313" key="3">
    <source>
        <dbReference type="EMBL" id="KAF4983644.1"/>
    </source>
</evidence>
<feature type="region of interest" description="Disordered" evidence="1">
    <location>
        <begin position="79"/>
        <end position="197"/>
    </location>
</feature>
<evidence type="ECO:0000313" key="4">
    <source>
        <dbReference type="Proteomes" id="UP000635477"/>
    </source>
</evidence>
<name>A0A8H4UU37_9HYPO</name>
<feature type="domain" description="Myb-like" evidence="2">
    <location>
        <begin position="181"/>
        <end position="231"/>
    </location>
</feature>
<reference evidence="3" key="2">
    <citation type="submission" date="2020-05" db="EMBL/GenBank/DDBJ databases">
        <authorList>
            <person name="Kim H.-S."/>
            <person name="Proctor R.H."/>
            <person name="Brown D.W."/>
        </authorList>
    </citation>
    <scope>NUCLEOTIDE SEQUENCE</scope>
    <source>
        <strain evidence="3">NRRL 22465</strain>
    </source>
</reference>
<evidence type="ECO:0000259" key="2">
    <source>
        <dbReference type="PROSITE" id="PS50090"/>
    </source>
</evidence>